<keyword evidence="1" id="KW-0812">Transmembrane</keyword>
<evidence type="ECO:0000313" key="3">
    <source>
        <dbReference type="Proteomes" id="UP000006860"/>
    </source>
</evidence>
<feature type="transmembrane region" description="Helical" evidence="1">
    <location>
        <begin position="144"/>
        <end position="170"/>
    </location>
</feature>
<dbReference type="GO" id="GO:0005886">
    <property type="term" value="C:plasma membrane"/>
    <property type="evidence" value="ECO:0007669"/>
    <property type="project" value="UniProtKB-SubCell"/>
</dbReference>
<dbReference type="STRING" id="756272.Plabr_0809"/>
<dbReference type="PANTHER" id="PTHR43471:SF10">
    <property type="entry name" value="SLL1107 PROTEIN"/>
    <property type="match status" value="1"/>
</dbReference>
<name>F0SHJ4_RUBBR</name>
<sequence length="340" mass="37328">MNSLMQTLLLAQDVSATDIAYTDVQGWESWLAAGLTLLGVILLFGINSFTKTGVIARATCKESVRQPMFFALLVVAVLILLLNTWVPFFSMGDDTKMYLDCGLATVLICSILLAIWTASMSVADEIEGKTAMTLLSKPINRRQFIVGKYLGILQGIVIFMVPVIIAFAALSYYKVGYDAKEAGKQMMETFVWVDWNIGSSTMQYMWFQPERAAVVTQVLPGLLLIFMEVAVLAAISVVISTRLPMVVNFTVMFSIFVIGHLTPVLVQSSVQNKELEFVSFVARLFATVLPSLDAFNMSATIATGAEVPPLYLGWAALYGLAYCVAAILLAFILFEDRDLA</sequence>
<feature type="transmembrane region" description="Helical" evidence="1">
    <location>
        <begin position="102"/>
        <end position="123"/>
    </location>
</feature>
<organism evidence="2 3">
    <name type="scientific">Rubinisphaera brasiliensis (strain ATCC 49424 / DSM 5305 / JCM 21570 / IAM 15109 / NBRC 103401 / IFAM 1448)</name>
    <name type="common">Planctomyces brasiliensis</name>
    <dbReference type="NCBI Taxonomy" id="756272"/>
    <lineage>
        <taxon>Bacteria</taxon>
        <taxon>Pseudomonadati</taxon>
        <taxon>Planctomycetota</taxon>
        <taxon>Planctomycetia</taxon>
        <taxon>Planctomycetales</taxon>
        <taxon>Planctomycetaceae</taxon>
        <taxon>Rubinisphaera</taxon>
    </lineage>
</organism>
<feature type="transmembrane region" description="Helical" evidence="1">
    <location>
        <begin position="311"/>
        <end position="334"/>
    </location>
</feature>
<dbReference type="eggNOG" id="COG1277">
    <property type="taxonomic scope" value="Bacteria"/>
</dbReference>
<reference evidence="3" key="1">
    <citation type="submission" date="2011-02" db="EMBL/GenBank/DDBJ databases">
        <title>The complete genome of Planctomyces brasiliensis DSM 5305.</title>
        <authorList>
            <person name="Lucas S."/>
            <person name="Copeland A."/>
            <person name="Lapidus A."/>
            <person name="Bruce D."/>
            <person name="Goodwin L."/>
            <person name="Pitluck S."/>
            <person name="Kyrpides N."/>
            <person name="Mavromatis K."/>
            <person name="Pagani I."/>
            <person name="Ivanova N."/>
            <person name="Ovchinnikova G."/>
            <person name="Lu M."/>
            <person name="Detter J.C."/>
            <person name="Han C."/>
            <person name="Land M."/>
            <person name="Hauser L."/>
            <person name="Markowitz V."/>
            <person name="Cheng J.-F."/>
            <person name="Hugenholtz P."/>
            <person name="Woyke T."/>
            <person name="Wu D."/>
            <person name="Tindall B."/>
            <person name="Pomrenke H.G."/>
            <person name="Brambilla E."/>
            <person name="Klenk H.-P."/>
            <person name="Eisen J.A."/>
        </authorList>
    </citation>
    <scope>NUCLEOTIDE SEQUENCE [LARGE SCALE GENOMIC DNA]</scope>
    <source>
        <strain evidence="3">ATCC 49424 / DSM 5305 / JCM 21570 / NBRC 103401 / IFAM 1448</strain>
    </source>
</reference>
<proteinExistence type="predicted"/>
<feature type="transmembrane region" description="Helical" evidence="1">
    <location>
        <begin position="245"/>
        <end position="265"/>
    </location>
</feature>
<evidence type="ECO:0000313" key="2">
    <source>
        <dbReference type="EMBL" id="ADY58432.1"/>
    </source>
</evidence>
<dbReference type="Proteomes" id="UP000006860">
    <property type="component" value="Chromosome"/>
</dbReference>
<feature type="transmembrane region" description="Helical" evidence="1">
    <location>
        <begin position="32"/>
        <end position="49"/>
    </location>
</feature>
<evidence type="ECO:0000256" key="1">
    <source>
        <dbReference type="SAM" id="Phobius"/>
    </source>
</evidence>
<keyword evidence="1" id="KW-0472">Membrane</keyword>
<dbReference type="GO" id="GO:0140359">
    <property type="term" value="F:ABC-type transporter activity"/>
    <property type="evidence" value="ECO:0007669"/>
    <property type="project" value="InterPro"/>
</dbReference>
<keyword evidence="3" id="KW-1185">Reference proteome</keyword>
<dbReference type="Pfam" id="PF12679">
    <property type="entry name" value="ABC2_membrane_2"/>
    <property type="match status" value="1"/>
</dbReference>
<feature type="transmembrane region" description="Helical" evidence="1">
    <location>
        <begin position="69"/>
        <end position="90"/>
    </location>
</feature>
<dbReference type="PANTHER" id="PTHR43471">
    <property type="entry name" value="ABC TRANSPORTER PERMEASE"/>
    <property type="match status" value="1"/>
</dbReference>
<dbReference type="KEGG" id="pbs:Plabr_0809"/>
<dbReference type="AlphaFoldDB" id="F0SHJ4"/>
<dbReference type="HOGENOM" id="CLU_070325_1_0_0"/>
<keyword evidence="1" id="KW-1133">Transmembrane helix</keyword>
<feature type="transmembrane region" description="Helical" evidence="1">
    <location>
        <begin position="219"/>
        <end position="239"/>
    </location>
</feature>
<gene>
    <name evidence="2" type="ordered locus">Plabr_0809</name>
</gene>
<accession>F0SHJ4</accession>
<protein>
    <submittedName>
        <fullName evidence="2">Membrane bound transporter</fullName>
    </submittedName>
</protein>
<dbReference type="EMBL" id="CP002546">
    <property type="protein sequence ID" value="ADY58432.1"/>
    <property type="molecule type" value="Genomic_DNA"/>
</dbReference>